<feature type="region of interest" description="Disordered" evidence="1">
    <location>
        <begin position="547"/>
        <end position="575"/>
    </location>
</feature>
<reference evidence="2 3" key="1">
    <citation type="journal article" date="2013" name="PLoS Genet.">
        <title>Distinctive expansion of potential virulence genes in the genome of the oomycete fish pathogen Saprolegnia parasitica.</title>
        <authorList>
            <person name="Jiang R.H."/>
            <person name="de Bruijn I."/>
            <person name="Haas B.J."/>
            <person name="Belmonte R."/>
            <person name="Lobach L."/>
            <person name="Christie J."/>
            <person name="van den Ackerveken G."/>
            <person name="Bottin A."/>
            <person name="Bulone V."/>
            <person name="Diaz-Moreno S.M."/>
            <person name="Dumas B."/>
            <person name="Fan L."/>
            <person name="Gaulin E."/>
            <person name="Govers F."/>
            <person name="Grenville-Briggs L.J."/>
            <person name="Horner N.R."/>
            <person name="Levin J.Z."/>
            <person name="Mammella M."/>
            <person name="Meijer H.J."/>
            <person name="Morris P."/>
            <person name="Nusbaum C."/>
            <person name="Oome S."/>
            <person name="Phillips A.J."/>
            <person name="van Rooyen D."/>
            <person name="Rzeszutek E."/>
            <person name="Saraiva M."/>
            <person name="Secombes C.J."/>
            <person name="Seidl M.F."/>
            <person name="Snel B."/>
            <person name="Stassen J.H."/>
            <person name="Sykes S."/>
            <person name="Tripathy S."/>
            <person name="van den Berg H."/>
            <person name="Vega-Arreguin J.C."/>
            <person name="Wawra S."/>
            <person name="Young S.K."/>
            <person name="Zeng Q."/>
            <person name="Dieguez-Uribeondo J."/>
            <person name="Russ C."/>
            <person name="Tyler B.M."/>
            <person name="van West P."/>
        </authorList>
    </citation>
    <scope>NUCLEOTIDE SEQUENCE [LARGE SCALE GENOMIC DNA]</scope>
    <source>
        <strain evidence="2 3">CBS 223.65</strain>
    </source>
</reference>
<keyword evidence="3" id="KW-1185">Reference proteome</keyword>
<evidence type="ECO:0000313" key="2">
    <source>
        <dbReference type="EMBL" id="KDO29876.1"/>
    </source>
</evidence>
<dbReference type="VEuPathDB" id="FungiDB:SPRG_04943"/>
<dbReference type="GeneID" id="24127358"/>
<dbReference type="Proteomes" id="UP000030745">
    <property type="component" value="Unassembled WGS sequence"/>
</dbReference>
<dbReference type="AlphaFoldDB" id="A0A067CTL5"/>
<dbReference type="EMBL" id="KK583204">
    <property type="protein sequence ID" value="KDO29876.1"/>
    <property type="molecule type" value="Genomic_DNA"/>
</dbReference>
<dbReference type="OrthoDB" id="85427at2759"/>
<organism evidence="2 3">
    <name type="scientific">Saprolegnia parasitica (strain CBS 223.65)</name>
    <dbReference type="NCBI Taxonomy" id="695850"/>
    <lineage>
        <taxon>Eukaryota</taxon>
        <taxon>Sar</taxon>
        <taxon>Stramenopiles</taxon>
        <taxon>Oomycota</taxon>
        <taxon>Saprolegniomycetes</taxon>
        <taxon>Saprolegniales</taxon>
        <taxon>Saprolegniaceae</taxon>
        <taxon>Saprolegnia</taxon>
    </lineage>
</organism>
<dbReference type="RefSeq" id="XP_012199471.1">
    <property type="nucleotide sequence ID" value="XM_012344081.1"/>
</dbReference>
<proteinExistence type="predicted"/>
<protein>
    <submittedName>
        <fullName evidence="2">Uncharacterized protein</fullName>
    </submittedName>
</protein>
<name>A0A067CTL5_SAPPC</name>
<evidence type="ECO:0000256" key="1">
    <source>
        <dbReference type="SAM" id="MobiDB-lite"/>
    </source>
</evidence>
<dbReference type="KEGG" id="spar:SPRG_04943"/>
<sequence>MVLPEQVPDKSRAQVASGALDWPVYACITEVARARRGRKVLTLTTRPADGSPEISFTMLKDECIFACASAQEARSNIGALLRRFVIFRLHGSATAGQVVAVRWSNKSLTVANAGGTYDVGADEVQQCHPIGASALWGMEVELGDGAMATRRFTATALLLETMRRRVEDPVNGSRKFEVVFRGTADDAMPTADTRLEIRAPATGARTSISVQHVVDFFFSPWKDACGRVTWPSARRSGATRATLRRSAVRIWKEKWSCDHHSWSLTSVPRRVQKASSGRKDMALLHHGWMKGLKSDAHGIATGAHLPGPDAAAAAAIARQMVQAAEEARNKRQRMDFELNPTALGIHYITASARTAGWSLLKYMDKIRTDPTLPFYKHPEVLRALYSFDFGSGRLSLSHLQRRTQSQIDTWTHTHMDLTAAKPTGRTTPVHALSPDALVGALDTLSIYTESYCAPVVQQFVAKAGCLLRHMVREGEVTAHTGYVARWLDWALACFRMDMAHDVESDAAILTHWSSHENLSWSSPMLASLARTARNDCIRQLMDSQAALQRSRDARQGTGGSHDAAKRRSSRAPPRI</sequence>
<accession>A0A067CTL5</accession>
<gene>
    <name evidence="2" type="ORF">SPRG_04943</name>
</gene>
<dbReference type="OMA" id="WPVYACI"/>
<evidence type="ECO:0000313" key="3">
    <source>
        <dbReference type="Proteomes" id="UP000030745"/>
    </source>
</evidence>